<feature type="chain" id="PRO_5001576997" evidence="1">
    <location>
        <begin position="25"/>
        <end position="457"/>
    </location>
</feature>
<organism evidence="2 3">
    <name type="scientific">Hyphomonas hirschiana VP5</name>
    <dbReference type="NCBI Taxonomy" id="1280951"/>
    <lineage>
        <taxon>Bacteria</taxon>
        <taxon>Pseudomonadati</taxon>
        <taxon>Pseudomonadota</taxon>
        <taxon>Alphaproteobacteria</taxon>
        <taxon>Hyphomonadales</taxon>
        <taxon>Hyphomonadaceae</taxon>
        <taxon>Hyphomonas</taxon>
    </lineage>
</organism>
<protein>
    <submittedName>
        <fullName evidence="2">Ser/Thr protein phosphatase family protein</fullName>
    </submittedName>
</protein>
<evidence type="ECO:0000313" key="2">
    <source>
        <dbReference type="EMBL" id="KCZ86492.1"/>
    </source>
</evidence>
<dbReference type="SUPFAM" id="SSF56300">
    <property type="entry name" value="Metallo-dependent phosphatases"/>
    <property type="match status" value="1"/>
</dbReference>
<dbReference type="RefSeq" id="WP_011647800.1">
    <property type="nucleotide sequence ID" value="NZ_ARYI01000024.1"/>
</dbReference>
<dbReference type="PANTHER" id="PTHR43143">
    <property type="entry name" value="METALLOPHOSPHOESTERASE, CALCINEURIN SUPERFAMILY"/>
    <property type="match status" value="1"/>
</dbReference>
<evidence type="ECO:0000313" key="3">
    <source>
        <dbReference type="Proteomes" id="UP000025061"/>
    </source>
</evidence>
<feature type="signal peptide" evidence="1">
    <location>
        <begin position="1"/>
        <end position="24"/>
    </location>
</feature>
<gene>
    <name evidence="2" type="ORF">HHI_17248</name>
</gene>
<dbReference type="AlphaFoldDB" id="A0A059F6X2"/>
<dbReference type="Proteomes" id="UP000025061">
    <property type="component" value="Unassembled WGS sequence"/>
</dbReference>
<dbReference type="PROSITE" id="PS51318">
    <property type="entry name" value="TAT"/>
    <property type="match status" value="1"/>
</dbReference>
<accession>A0A059F6X2</accession>
<name>A0A059F6X2_9PROT</name>
<dbReference type="InterPro" id="IPR029052">
    <property type="entry name" value="Metallo-depent_PP-like"/>
</dbReference>
<dbReference type="Gene3D" id="3.60.21.10">
    <property type="match status" value="1"/>
</dbReference>
<keyword evidence="3" id="KW-1185">Reference proteome</keyword>
<evidence type="ECO:0000256" key="1">
    <source>
        <dbReference type="SAM" id="SignalP"/>
    </source>
</evidence>
<dbReference type="EMBL" id="ARYI01000024">
    <property type="protein sequence ID" value="KCZ86492.1"/>
    <property type="molecule type" value="Genomic_DNA"/>
</dbReference>
<dbReference type="PANTHER" id="PTHR43143:SF5">
    <property type="entry name" value="SECRETED PROTEIN"/>
    <property type="match status" value="1"/>
</dbReference>
<sequence length="457" mass="50299">MKHPFLSARPFMASAMLAALAAMAACTNVPADAPATQLAPAATAEQTPADTAFTIAVIPDTQNYLDFTHQTAEGFPFDASELFLEQMAYIAENLESEGGEIAFVTSLGDVWQHQTLEIDAEHAARGFRKVANPILDAHFAPTEKVKTVEMPMAHEGFSLIAGKTPFSVVPGNHDYDAMWSDSQFPPRAMTPAEVDPNDLTSLGVLHPGGLDNFRSVFGADTAFFKDQPWYIASHDGGADSAQIFEAGGYRFLHIGLQFDPPNDTLAWAASVIEANKGLPTIISTHDYLSKEGKRVPNAIIDGNAVDPIHNTPEMVWEKLISQHDQIFLVLCGHQHGQAWRVDENANGNKVWQVLADYQDRNQTLKATGFKSDWPVGIGDGWMRLMTFDFGADTPVLKVETYSTHYAELSREAAEYAAWYKPGEQPQMTDEEFHDADDYVLDLEDFRARFDAAAKIAN</sequence>
<comment type="caution">
    <text evidence="2">The sequence shown here is derived from an EMBL/GenBank/DDBJ whole genome shotgun (WGS) entry which is preliminary data.</text>
</comment>
<dbReference type="PATRIC" id="fig|1280951.3.peg.3473"/>
<proteinExistence type="predicted"/>
<keyword evidence="1" id="KW-0732">Signal</keyword>
<reference evidence="2 3" key="1">
    <citation type="submission" date="2013-04" db="EMBL/GenBank/DDBJ databases">
        <title>Hyphomonas hirschiana VP5 Genome Sequencing.</title>
        <authorList>
            <person name="Lai Q."/>
            <person name="Shao Z."/>
        </authorList>
    </citation>
    <scope>NUCLEOTIDE SEQUENCE [LARGE SCALE GENOMIC DNA]</scope>
    <source>
        <strain evidence="2 3">VP5</strain>
    </source>
</reference>
<dbReference type="InterPro" id="IPR006311">
    <property type="entry name" value="TAT_signal"/>
</dbReference>
<dbReference type="PROSITE" id="PS51257">
    <property type="entry name" value="PROKAR_LIPOPROTEIN"/>
    <property type="match status" value="1"/>
</dbReference>
<dbReference type="InterPro" id="IPR051918">
    <property type="entry name" value="STPP_CPPED1"/>
</dbReference>